<name>A0A8H7CPB9_9AGAR</name>
<organism evidence="1 2">
    <name type="scientific">Mycena sanguinolenta</name>
    <dbReference type="NCBI Taxonomy" id="230812"/>
    <lineage>
        <taxon>Eukaryota</taxon>
        <taxon>Fungi</taxon>
        <taxon>Dikarya</taxon>
        <taxon>Basidiomycota</taxon>
        <taxon>Agaricomycotina</taxon>
        <taxon>Agaricomycetes</taxon>
        <taxon>Agaricomycetidae</taxon>
        <taxon>Agaricales</taxon>
        <taxon>Marasmiineae</taxon>
        <taxon>Mycenaceae</taxon>
        <taxon>Mycena</taxon>
    </lineage>
</organism>
<keyword evidence="2" id="KW-1185">Reference proteome</keyword>
<protein>
    <submittedName>
        <fullName evidence="1">Uncharacterized protein</fullName>
    </submittedName>
</protein>
<evidence type="ECO:0000313" key="2">
    <source>
        <dbReference type="Proteomes" id="UP000623467"/>
    </source>
</evidence>
<dbReference type="Proteomes" id="UP000623467">
    <property type="component" value="Unassembled WGS sequence"/>
</dbReference>
<accession>A0A8H7CPB9</accession>
<gene>
    <name evidence="1" type="ORF">MSAN_01893800</name>
</gene>
<sequence>MLSADRAPFCRLKDICLVVRTSDVHLAASIAINSCMSLPSHFLVYLSISRCSAKQFRVSMYVNDPHGLLASV</sequence>
<evidence type="ECO:0000313" key="1">
    <source>
        <dbReference type="EMBL" id="KAF7345175.1"/>
    </source>
</evidence>
<proteinExistence type="predicted"/>
<dbReference type="AlphaFoldDB" id="A0A8H7CPB9"/>
<dbReference type="EMBL" id="JACAZH010000020">
    <property type="protein sequence ID" value="KAF7345175.1"/>
    <property type="molecule type" value="Genomic_DNA"/>
</dbReference>
<comment type="caution">
    <text evidence="1">The sequence shown here is derived from an EMBL/GenBank/DDBJ whole genome shotgun (WGS) entry which is preliminary data.</text>
</comment>
<reference evidence="1" key="1">
    <citation type="submission" date="2020-05" db="EMBL/GenBank/DDBJ databases">
        <title>Mycena genomes resolve the evolution of fungal bioluminescence.</title>
        <authorList>
            <person name="Tsai I.J."/>
        </authorList>
    </citation>
    <scope>NUCLEOTIDE SEQUENCE</scope>
    <source>
        <strain evidence="1">160909Yilan</strain>
    </source>
</reference>